<dbReference type="HOGENOM" id="CLU_151234_0_0_9"/>
<comment type="caution">
    <text evidence="1">The sequence shown here is derived from an EMBL/GenBank/DDBJ whole genome shotgun (WGS) entry which is preliminary data.</text>
</comment>
<protein>
    <submittedName>
        <fullName evidence="1">Uncharacterized protein</fullName>
    </submittedName>
</protein>
<reference evidence="1 2" key="1">
    <citation type="submission" date="2008-11" db="EMBL/GenBank/DDBJ databases">
        <title>Draft genome sequence of Eubacterium biforme (DSM 3989).</title>
        <authorList>
            <person name="Sudarsanam P."/>
            <person name="Ley R."/>
            <person name="Guruge J."/>
            <person name="Turnbaugh P.J."/>
            <person name="Mahowald M."/>
            <person name="Liep D."/>
            <person name="Gordon J."/>
        </authorList>
    </citation>
    <scope>NUCLEOTIDE SEQUENCE [LARGE SCALE GENOMIC DNA]</scope>
    <source>
        <strain evidence="1 2">DSM 3989</strain>
    </source>
</reference>
<organism evidence="1 2">
    <name type="scientific">Holdemanella biformis DSM 3989</name>
    <dbReference type="NCBI Taxonomy" id="518637"/>
    <lineage>
        <taxon>Bacteria</taxon>
        <taxon>Bacillati</taxon>
        <taxon>Bacillota</taxon>
        <taxon>Erysipelotrichia</taxon>
        <taxon>Erysipelotrichales</taxon>
        <taxon>Erysipelotrichaceae</taxon>
        <taxon>Holdemanella</taxon>
    </lineage>
</organism>
<dbReference type="EMBL" id="ABYT01000036">
    <property type="protein sequence ID" value="EEC90829.1"/>
    <property type="molecule type" value="Genomic_DNA"/>
</dbReference>
<gene>
    <name evidence="1" type="ORF">EUBIFOR_00585</name>
</gene>
<dbReference type="Proteomes" id="UP000004315">
    <property type="component" value="Unassembled WGS sequence"/>
</dbReference>
<evidence type="ECO:0000313" key="2">
    <source>
        <dbReference type="Proteomes" id="UP000004315"/>
    </source>
</evidence>
<dbReference type="eggNOG" id="ENOG503365D">
    <property type="taxonomic scope" value="Bacteria"/>
</dbReference>
<keyword evidence="2" id="KW-1185">Reference proteome</keyword>
<dbReference type="STRING" id="518637.EUBIFOR_00585"/>
<accession>B7C8T1</accession>
<evidence type="ECO:0000313" key="1">
    <source>
        <dbReference type="EMBL" id="EEC90829.1"/>
    </source>
</evidence>
<sequence length="142" mass="16678">MRHLPVKFYFLKSRKKVFIMMLNLTQHILTKEQAQNRIIEPLNKRYVCSLLTFYDIPTESDLKNRASQLADYALHENADSVLIGGAMYLMPFLIFELNKRNIDAYYSFTKRISKDVIQKDGRVKKTLIFKHCGFVKATLPKE</sequence>
<dbReference type="AlphaFoldDB" id="B7C8T1"/>
<proteinExistence type="predicted"/>
<name>B7C8T1_9FIRM</name>